<dbReference type="InterPro" id="IPR009571">
    <property type="entry name" value="SUR7/Rim9-like_fungi"/>
</dbReference>
<accession>A0ABP0DE08</accession>
<protein>
    <recommendedName>
        <fullName evidence="5">Integral membrane protein</fullName>
    </recommendedName>
</protein>
<keyword evidence="2" id="KW-1133">Transmembrane helix</keyword>
<feature type="transmembrane region" description="Helical" evidence="2">
    <location>
        <begin position="373"/>
        <end position="398"/>
    </location>
</feature>
<evidence type="ECO:0000313" key="3">
    <source>
        <dbReference type="EMBL" id="CAK7266463.1"/>
    </source>
</evidence>
<keyword evidence="4" id="KW-1185">Reference proteome</keyword>
<evidence type="ECO:0000313" key="4">
    <source>
        <dbReference type="Proteomes" id="UP001642501"/>
    </source>
</evidence>
<evidence type="ECO:0000256" key="2">
    <source>
        <dbReference type="SAM" id="Phobius"/>
    </source>
</evidence>
<dbReference type="InterPro" id="IPR052413">
    <property type="entry name" value="SUR7_domain"/>
</dbReference>
<dbReference type="EMBL" id="CAWUOM010000025">
    <property type="protein sequence ID" value="CAK7266463.1"/>
    <property type="molecule type" value="Genomic_DNA"/>
</dbReference>
<comment type="caution">
    <text evidence="3">The sequence shown here is derived from an EMBL/GenBank/DDBJ whole genome shotgun (WGS) entry which is preliminary data.</text>
</comment>
<feature type="transmembrane region" description="Helical" evidence="2">
    <location>
        <begin position="328"/>
        <end position="353"/>
    </location>
</feature>
<gene>
    <name evidence="3" type="ORF">SEPCBS57363_002104</name>
</gene>
<name>A0ABP0DE08_9PEZI</name>
<organism evidence="3 4">
    <name type="scientific">Sporothrix epigloea</name>
    <dbReference type="NCBI Taxonomy" id="1892477"/>
    <lineage>
        <taxon>Eukaryota</taxon>
        <taxon>Fungi</taxon>
        <taxon>Dikarya</taxon>
        <taxon>Ascomycota</taxon>
        <taxon>Pezizomycotina</taxon>
        <taxon>Sordariomycetes</taxon>
        <taxon>Sordariomycetidae</taxon>
        <taxon>Ophiostomatales</taxon>
        <taxon>Ophiostomataceae</taxon>
        <taxon>Sporothrix</taxon>
    </lineage>
</organism>
<feature type="transmembrane region" description="Helical" evidence="2">
    <location>
        <begin position="159"/>
        <end position="179"/>
    </location>
</feature>
<keyword evidence="2" id="KW-0812">Transmembrane</keyword>
<evidence type="ECO:0000256" key="1">
    <source>
        <dbReference type="SAM" id="MobiDB-lite"/>
    </source>
</evidence>
<dbReference type="Proteomes" id="UP001642501">
    <property type="component" value="Unassembled WGS sequence"/>
</dbReference>
<feature type="region of interest" description="Disordered" evidence="1">
    <location>
        <begin position="98"/>
        <end position="121"/>
    </location>
</feature>
<proteinExistence type="predicted"/>
<reference evidence="3 4" key="1">
    <citation type="submission" date="2024-01" db="EMBL/GenBank/DDBJ databases">
        <authorList>
            <person name="Allen C."/>
            <person name="Tagirdzhanova G."/>
        </authorList>
    </citation>
    <scope>NUCLEOTIDE SEQUENCE [LARGE SCALE GENOMIC DNA]</scope>
    <source>
        <strain evidence="3 4">CBS 573.63</strain>
    </source>
</reference>
<evidence type="ECO:0008006" key="5">
    <source>
        <dbReference type="Google" id="ProtNLM"/>
    </source>
</evidence>
<dbReference type="PANTHER" id="PTHR28019:SF2">
    <property type="entry name" value="CELL MEMBRANE PROTEIN YLR413W-RELATED"/>
    <property type="match status" value="1"/>
</dbReference>
<dbReference type="PANTHER" id="PTHR28019">
    <property type="entry name" value="CELL MEMBRANE PROTEIN YLR413W-RELATED"/>
    <property type="match status" value="1"/>
</dbReference>
<feature type="transmembrane region" description="Helical" evidence="2">
    <location>
        <begin position="296"/>
        <end position="321"/>
    </location>
</feature>
<dbReference type="Pfam" id="PF06687">
    <property type="entry name" value="SUR7"/>
    <property type="match status" value="1"/>
</dbReference>
<keyword evidence="2" id="KW-0472">Membrane</keyword>
<sequence>MNRNIASSFLEPRSLIAENPQTTLRSDLDEGYSQDNTVIIGRYIRDGDGSSDSPSRPEYPEFAHFYNDVRPLHLEFASPVQPTIDAVLWQANGPATGLNNDGIPAGPSEARAPKNSSRGRFTPWTGSTRGAQAWSHADEVEAVTPTREDIWLATRFRRYLIGICCALYLIATLLLIVQAQTGSTSKSRPSTDIFLFRFNLSVLFDSSYGSGLNVSDLALSNAKTESLGLHNYYQVGLWGYCVGETASAFSSCSRPQAFYWFNPVAILLGEMLNTSSLTLPVRVQTVLDILRIVSKIMFGTCFVGVILSGVLIFASPLLLLTRWMSIPVGLLAAATALCLFVGSGLAMTMALAYRLAGSVINQLNILVTVGDTMFGLVWAATTLSFIGLILHAILCFCGPSVRDVRTGRQTIGQLMEFHVSEKRAPVRPSIINRMQDKSGMLAAALRKKSPWSSPL</sequence>